<dbReference type="OrthoDB" id="1303639at2759"/>
<accession>A0A7J6V156</accession>
<evidence type="ECO:0000313" key="2">
    <source>
        <dbReference type="Proteomes" id="UP000554482"/>
    </source>
</evidence>
<dbReference type="Proteomes" id="UP000554482">
    <property type="component" value="Unassembled WGS sequence"/>
</dbReference>
<reference evidence="1 2" key="1">
    <citation type="submission" date="2020-06" db="EMBL/GenBank/DDBJ databases">
        <title>Transcriptomic and genomic resources for Thalictrum thalictroides and T. hernandezii: Facilitating candidate gene discovery in an emerging model plant lineage.</title>
        <authorList>
            <person name="Arias T."/>
            <person name="Riano-Pachon D.M."/>
            <person name="Di Stilio V.S."/>
        </authorList>
    </citation>
    <scope>NUCLEOTIDE SEQUENCE [LARGE SCALE GENOMIC DNA]</scope>
    <source>
        <strain evidence="2">cv. WT478/WT964</strain>
        <tissue evidence="1">Leaves</tissue>
    </source>
</reference>
<organism evidence="1 2">
    <name type="scientific">Thalictrum thalictroides</name>
    <name type="common">Rue-anemone</name>
    <name type="synonym">Anemone thalictroides</name>
    <dbReference type="NCBI Taxonomy" id="46969"/>
    <lineage>
        <taxon>Eukaryota</taxon>
        <taxon>Viridiplantae</taxon>
        <taxon>Streptophyta</taxon>
        <taxon>Embryophyta</taxon>
        <taxon>Tracheophyta</taxon>
        <taxon>Spermatophyta</taxon>
        <taxon>Magnoliopsida</taxon>
        <taxon>Ranunculales</taxon>
        <taxon>Ranunculaceae</taxon>
        <taxon>Thalictroideae</taxon>
        <taxon>Thalictrum</taxon>
    </lineage>
</organism>
<keyword evidence="2" id="KW-1185">Reference proteome</keyword>
<name>A0A7J6V156_THATH</name>
<evidence type="ECO:0000313" key="1">
    <source>
        <dbReference type="EMBL" id="KAF5178694.1"/>
    </source>
</evidence>
<dbReference type="EMBL" id="JABWDY010039739">
    <property type="protein sequence ID" value="KAF5178694.1"/>
    <property type="molecule type" value="Genomic_DNA"/>
</dbReference>
<proteinExistence type="predicted"/>
<protein>
    <submittedName>
        <fullName evidence="1">Uncharacterized protein</fullName>
    </submittedName>
</protein>
<dbReference type="AlphaFoldDB" id="A0A7J6V156"/>
<sequence length="243" mass="26474">MDAPLPAGLPPRPPFSIPAPGCIRMPPSQTAAYGTQAFTIGSKIVKQNLELVNLILQILVLTLGISQERNFNQPHFTLSNDGLFQLYGVVDDGSNSTGSSSSAELVLRAILTSPLPASVSQMLNTIVALIIGVALKFGSQERLLWDLLFKPDSFVVLMQPGLYVHHSPNPLSVSILAKSLCCVELLVEARADPDTYDPTITNEALKHHPLAVQQEHQRQCCYDTSSLPILHFHQNAAHHKSEL</sequence>
<gene>
    <name evidence="1" type="ORF">FRX31_031722</name>
</gene>
<comment type="caution">
    <text evidence="1">The sequence shown here is derived from an EMBL/GenBank/DDBJ whole genome shotgun (WGS) entry which is preliminary data.</text>
</comment>